<feature type="signal peptide" evidence="1">
    <location>
        <begin position="1"/>
        <end position="22"/>
    </location>
</feature>
<dbReference type="EMBL" id="DTMF01000288">
    <property type="protein sequence ID" value="HGF35050.1"/>
    <property type="molecule type" value="Genomic_DNA"/>
</dbReference>
<keyword evidence="1" id="KW-0732">Signal</keyword>
<evidence type="ECO:0000256" key="1">
    <source>
        <dbReference type="SAM" id="SignalP"/>
    </source>
</evidence>
<feature type="chain" id="PRO_5027579230" description="DUF1134 domain-containing protein" evidence="1">
    <location>
        <begin position="23"/>
        <end position="149"/>
    </location>
</feature>
<name>A0A7C3Z9T5_9BACT</name>
<organism evidence="2">
    <name type="scientific">Desulfobacca acetoxidans</name>
    <dbReference type="NCBI Taxonomy" id="60893"/>
    <lineage>
        <taxon>Bacteria</taxon>
        <taxon>Pseudomonadati</taxon>
        <taxon>Thermodesulfobacteriota</taxon>
        <taxon>Desulfobaccia</taxon>
        <taxon>Desulfobaccales</taxon>
        <taxon>Desulfobaccaceae</taxon>
        <taxon>Desulfobacca</taxon>
    </lineage>
</organism>
<comment type="caution">
    <text evidence="2">The sequence shown here is derived from an EMBL/GenBank/DDBJ whole genome shotgun (WGS) entry which is preliminary data.</text>
</comment>
<protein>
    <recommendedName>
        <fullName evidence="3">DUF1134 domain-containing protein</fullName>
    </recommendedName>
</protein>
<evidence type="ECO:0000313" key="2">
    <source>
        <dbReference type="EMBL" id="HGF35050.1"/>
    </source>
</evidence>
<gene>
    <name evidence="2" type="ORF">ENW96_11830</name>
</gene>
<evidence type="ECO:0008006" key="3">
    <source>
        <dbReference type="Google" id="ProtNLM"/>
    </source>
</evidence>
<dbReference type="AlphaFoldDB" id="A0A7C3Z9T5"/>
<sequence>MRTTVMALVLLGALTLVGAAPAAAKTKPLSQEGEIIFNANLVGVGATLSWGKGWLTFRGKNYPIMVEGLGLVGVGFSQVRARGRVYNLKQAKDIVGSYSEVGAGIAIVGGPKGLVAKNKKGVVIDLTAEQTGVSFNLGGGSFTITMLKH</sequence>
<accession>A0A7C3Z9T5</accession>
<proteinExistence type="predicted"/>
<reference evidence="2" key="1">
    <citation type="journal article" date="2020" name="mSystems">
        <title>Genome- and Community-Level Interaction Insights into Carbon Utilization and Element Cycling Functions of Hydrothermarchaeota in Hydrothermal Sediment.</title>
        <authorList>
            <person name="Zhou Z."/>
            <person name="Liu Y."/>
            <person name="Xu W."/>
            <person name="Pan J."/>
            <person name="Luo Z.H."/>
            <person name="Li M."/>
        </authorList>
    </citation>
    <scope>NUCLEOTIDE SEQUENCE [LARGE SCALE GENOMIC DNA]</scope>
    <source>
        <strain evidence="2">SpSt-897</strain>
    </source>
</reference>